<name>A0AAE0RQN8_9BIVA</name>
<feature type="transmembrane region" description="Helical" evidence="1">
    <location>
        <begin position="61"/>
        <end position="81"/>
    </location>
</feature>
<dbReference type="AlphaFoldDB" id="A0AAE0RQN8"/>
<reference evidence="2" key="3">
    <citation type="submission" date="2023-05" db="EMBL/GenBank/DDBJ databases">
        <authorList>
            <person name="Smith C.H."/>
        </authorList>
    </citation>
    <scope>NUCLEOTIDE SEQUENCE</scope>
    <source>
        <strain evidence="2">CHS0354</strain>
        <tissue evidence="2">Mantle</tissue>
    </source>
</reference>
<protein>
    <submittedName>
        <fullName evidence="2">Uncharacterized protein</fullName>
    </submittedName>
</protein>
<dbReference type="EMBL" id="JAEAOA010000958">
    <property type="protein sequence ID" value="KAK3577916.1"/>
    <property type="molecule type" value="Genomic_DNA"/>
</dbReference>
<keyword evidence="1" id="KW-0812">Transmembrane</keyword>
<keyword evidence="3" id="KW-1185">Reference proteome</keyword>
<keyword evidence="1" id="KW-0472">Membrane</keyword>
<reference evidence="2" key="2">
    <citation type="journal article" date="2021" name="Genome Biol. Evol.">
        <title>Developing a high-quality reference genome for a parasitic bivalve with doubly uniparental inheritance (Bivalvia: Unionida).</title>
        <authorList>
            <person name="Smith C.H."/>
        </authorList>
    </citation>
    <scope>NUCLEOTIDE SEQUENCE</scope>
    <source>
        <strain evidence="2">CHS0354</strain>
        <tissue evidence="2">Mantle</tissue>
    </source>
</reference>
<reference evidence="2" key="1">
    <citation type="journal article" date="2021" name="Genome Biol. Evol.">
        <title>A High-Quality Reference Genome for a Parasitic Bivalve with Doubly Uniparental Inheritance (Bivalvia: Unionida).</title>
        <authorList>
            <person name="Smith C.H."/>
        </authorList>
    </citation>
    <scope>NUCLEOTIDE SEQUENCE</scope>
    <source>
        <strain evidence="2">CHS0354</strain>
    </source>
</reference>
<feature type="transmembrane region" description="Helical" evidence="1">
    <location>
        <begin position="93"/>
        <end position="116"/>
    </location>
</feature>
<keyword evidence="1" id="KW-1133">Transmembrane helix</keyword>
<gene>
    <name evidence="2" type="ORF">CHS0354_015466</name>
</gene>
<proteinExistence type="predicted"/>
<dbReference type="Proteomes" id="UP001195483">
    <property type="component" value="Unassembled WGS sequence"/>
</dbReference>
<sequence>MDDDEEVTLRMAANAARIKRTDDGGRRRARIVSTDTKEIQTDAVDITHSRKDLHNLSGTPTTMLCHTGLCLLVISVSFLHFVHVHGKTHSCYLFILGVLILSFAVQFGLVLVIIYMTTKETDYSVSSENQIDSIAAWTFDNLTYFMYSVMFLHVILLIIT</sequence>
<organism evidence="2 3">
    <name type="scientific">Potamilus streckersoni</name>
    <dbReference type="NCBI Taxonomy" id="2493646"/>
    <lineage>
        <taxon>Eukaryota</taxon>
        <taxon>Metazoa</taxon>
        <taxon>Spiralia</taxon>
        <taxon>Lophotrochozoa</taxon>
        <taxon>Mollusca</taxon>
        <taxon>Bivalvia</taxon>
        <taxon>Autobranchia</taxon>
        <taxon>Heteroconchia</taxon>
        <taxon>Palaeoheterodonta</taxon>
        <taxon>Unionida</taxon>
        <taxon>Unionoidea</taxon>
        <taxon>Unionidae</taxon>
        <taxon>Ambleminae</taxon>
        <taxon>Lampsilini</taxon>
        <taxon>Potamilus</taxon>
    </lineage>
</organism>
<evidence type="ECO:0000313" key="3">
    <source>
        <dbReference type="Proteomes" id="UP001195483"/>
    </source>
</evidence>
<comment type="caution">
    <text evidence="2">The sequence shown here is derived from an EMBL/GenBank/DDBJ whole genome shotgun (WGS) entry which is preliminary data.</text>
</comment>
<evidence type="ECO:0000313" key="2">
    <source>
        <dbReference type="EMBL" id="KAK3577916.1"/>
    </source>
</evidence>
<feature type="transmembrane region" description="Helical" evidence="1">
    <location>
        <begin position="142"/>
        <end position="159"/>
    </location>
</feature>
<accession>A0AAE0RQN8</accession>
<evidence type="ECO:0000256" key="1">
    <source>
        <dbReference type="SAM" id="Phobius"/>
    </source>
</evidence>